<evidence type="ECO:0000313" key="10">
    <source>
        <dbReference type="EMBL" id="MDR5590242.1"/>
    </source>
</evidence>
<comment type="caution">
    <text evidence="10">The sequence shown here is derived from an EMBL/GenBank/DDBJ whole genome shotgun (WGS) entry which is preliminary data.</text>
</comment>
<evidence type="ECO:0000256" key="3">
    <source>
        <dbReference type="ARBA" id="ARBA00022801"/>
    </source>
</evidence>
<organism evidence="10 11">
    <name type="scientific">Christiangramia sediminicola</name>
    <dbReference type="NCBI Taxonomy" id="3073267"/>
    <lineage>
        <taxon>Bacteria</taxon>
        <taxon>Pseudomonadati</taxon>
        <taxon>Bacteroidota</taxon>
        <taxon>Flavobacteriia</taxon>
        <taxon>Flavobacteriales</taxon>
        <taxon>Flavobacteriaceae</taxon>
        <taxon>Christiangramia</taxon>
    </lineage>
</organism>
<keyword evidence="4" id="KW-0862">Zinc</keyword>
<evidence type="ECO:0000259" key="9">
    <source>
        <dbReference type="Pfam" id="PF05193"/>
    </source>
</evidence>
<evidence type="ECO:0000256" key="1">
    <source>
        <dbReference type="ARBA" id="ARBA00007261"/>
    </source>
</evidence>
<feature type="domain" description="Peptidase M16 C-terminal" evidence="9">
    <location>
        <begin position="204"/>
        <end position="382"/>
    </location>
</feature>
<feature type="domain" description="Peptidase M16 C-terminal" evidence="9">
    <location>
        <begin position="676"/>
        <end position="851"/>
    </location>
</feature>
<evidence type="ECO:0000256" key="5">
    <source>
        <dbReference type="ARBA" id="ARBA00023049"/>
    </source>
</evidence>
<dbReference type="PANTHER" id="PTHR43690">
    <property type="entry name" value="NARDILYSIN"/>
    <property type="match status" value="1"/>
</dbReference>
<accession>A0ABU1EPC6</accession>
<evidence type="ECO:0000256" key="2">
    <source>
        <dbReference type="ARBA" id="ARBA00022670"/>
    </source>
</evidence>
<keyword evidence="7" id="KW-0732">Signal</keyword>
<evidence type="ECO:0000313" key="11">
    <source>
        <dbReference type="Proteomes" id="UP001257234"/>
    </source>
</evidence>
<dbReference type="SUPFAM" id="SSF63411">
    <property type="entry name" value="LuxS/MPP-like metallohydrolase"/>
    <property type="match status" value="4"/>
</dbReference>
<name>A0ABU1EPC6_9FLAO</name>
<protein>
    <submittedName>
        <fullName evidence="10">Pitrilysin family protein</fullName>
    </submittedName>
</protein>
<feature type="domain" description="Peptidase M16 N-terminal" evidence="8">
    <location>
        <begin position="527"/>
        <end position="647"/>
    </location>
</feature>
<dbReference type="PANTHER" id="PTHR43690:SF35">
    <property type="entry name" value="NON-CATALYTIC MEMBER OF PEPTIDASE SUBFAMILY M16B-RELATED"/>
    <property type="match status" value="1"/>
</dbReference>
<dbReference type="InterPro" id="IPR011765">
    <property type="entry name" value="Pept_M16_N"/>
</dbReference>
<dbReference type="InterPro" id="IPR011249">
    <property type="entry name" value="Metalloenz_LuxS/M16"/>
</dbReference>
<reference evidence="11" key="1">
    <citation type="submission" date="2023-07" db="EMBL/GenBank/DDBJ databases">
        <title>Christiangramia sp. SM2212., a novel bacterium of the family Flavobacteriaceae isolated from the sea sediment.</title>
        <authorList>
            <person name="Wang J."/>
            <person name="Zhang X."/>
        </authorList>
    </citation>
    <scope>NUCLEOTIDE SEQUENCE [LARGE SCALE GENOMIC DNA]</scope>
    <source>
        <strain evidence="11">SM2212</strain>
    </source>
</reference>
<evidence type="ECO:0000259" key="8">
    <source>
        <dbReference type="Pfam" id="PF00675"/>
    </source>
</evidence>
<comment type="similarity">
    <text evidence="1">Belongs to the peptidase M16 family.</text>
</comment>
<proteinExistence type="inferred from homology"/>
<sequence>MRKFHLLLASVFLISGSLLSQTGDPSNLESEFKIDYEKFTLDNGLEVILHEDHSDPIVAVATMMHVGSNREKPGKTGFAHFFEHMSFNDSENVPVGANRKMIPEWGGSRNGGTWSDGTVYYEVVPKDAFEKILWIDSDRFGYMINTVTQAALDREKQVVKNEKRERVDNAPYGYTDEIIRKNLYPEGHPYNWTVIGQLPDLQSATLDDVKDFYNKYYGAANASLVIAGDIDVEETKKLVQQWFGEIPSGPEVSSLDPKPVSLEKSKSLYFEDNFAKLPELRIVIPTVEDYNKDMYALRILGQLLSGSKKSPLYQTVVEEGKLAPNIGTYQSSSELAGEFIFRVRANANTDLDSVKLAIENGLKRFEQNGVSKDELKRIKAELETGLYQGVSTVLNKAFQLVQDNEFNGDPGYLATTAKLTNAVTSEDVMRVYNQYVKDQNYVMTSVVPKGQTELAVEGSEKAEVWIEEVKNDVASEEVSQGEEAEYEKTPSKYDRSEPDFGKLPLFEAPNVWTSEMANGMEVFGIENNEVPLVQFEISIPGGQLLDPKGKAGVASLLSDLMMQGTATRTPAELEEAIGLLGASINMYTSNEDFRISGTCLSKNFDETMKLVEEILLEPRWDKAEYDRLKKALATNLKGQEANPRAIASLAFYELLYGPENSFGIPGSGTLETAEAISMDDLKNYYSKLSPEDASFHVAGSIKKNRVEEVLGDLAENWNNKAPEIKNDRIAAKGEAGTLYFIDVPDAKQSVILIGKLALSEKDEDANELVFANEILGGGSNGKLFQTLRIEKGYTYGAYSGVSENLEVSPFYITTSVRANATLASLEIIQEMVKNYANDFGEEEVELTQNKLLKENTRAFESLGAKLGILRDMSKYDKSEDFIEEKQKALMAMDQEDFKEVINEYLNEQEMIYVVVGDKATQFEEVKKLGKPVVELDIYAEKLEAQDQQAAGE</sequence>
<dbReference type="InterPro" id="IPR007863">
    <property type="entry name" value="Peptidase_M16_C"/>
</dbReference>
<keyword evidence="3" id="KW-0378">Hydrolase</keyword>
<feature type="domain" description="Peptidase M16 N-terminal" evidence="8">
    <location>
        <begin position="47"/>
        <end position="171"/>
    </location>
</feature>
<evidence type="ECO:0000256" key="7">
    <source>
        <dbReference type="SAM" id="SignalP"/>
    </source>
</evidence>
<evidence type="ECO:0000256" key="6">
    <source>
        <dbReference type="SAM" id="MobiDB-lite"/>
    </source>
</evidence>
<keyword evidence="2" id="KW-0645">Protease</keyword>
<gene>
    <name evidence="10" type="ORF">RE431_06300</name>
</gene>
<dbReference type="EMBL" id="JAVJIU010000002">
    <property type="protein sequence ID" value="MDR5590242.1"/>
    <property type="molecule type" value="Genomic_DNA"/>
</dbReference>
<keyword evidence="5" id="KW-0482">Metalloprotease</keyword>
<feature type="region of interest" description="Disordered" evidence="6">
    <location>
        <begin position="473"/>
        <end position="495"/>
    </location>
</feature>
<keyword evidence="11" id="KW-1185">Reference proteome</keyword>
<dbReference type="Gene3D" id="3.30.830.10">
    <property type="entry name" value="Metalloenzyme, LuxS/M16 peptidase-like"/>
    <property type="match status" value="4"/>
</dbReference>
<dbReference type="InterPro" id="IPR050626">
    <property type="entry name" value="Peptidase_M16"/>
</dbReference>
<dbReference type="Pfam" id="PF00675">
    <property type="entry name" value="Peptidase_M16"/>
    <property type="match status" value="2"/>
</dbReference>
<dbReference type="Proteomes" id="UP001257234">
    <property type="component" value="Unassembled WGS sequence"/>
</dbReference>
<dbReference type="Pfam" id="PF05193">
    <property type="entry name" value="Peptidase_M16_C"/>
    <property type="match status" value="2"/>
</dbReference>
<feature type="chain" id="PRO_5045606625" evidence="7">
    <location>
        <begin position="21"/>
        <end position="952"/>
    </location>
</feature>
<evidence type="ECO:0000256" key="4">
    <source>
        <dbReference type="ARBA" id="ARBA00022833"/>
    </source>
</evidence>
<feature type="compositionally biased region" description="Basic and acidic residues" evidence="6">
    <location>
        <begin position="486"/>
        <end position="495"/>
    </location>
</feature>
<dbReference type="RefSeq" id="WP_309561117.1">
    <property type="nucleotide sequence ID" value="NZ_JAVJIU010000002.1"/>
</dbReference>
<feature type="signal peptide" evidence="7">
    <location>
        <begin position="1"/>
        <end position="20"/>
    </location>
</feature>